<proteinExistence type="predicted"/>
<accession>A0ABX8FI53</accession>
<dbReference type="EMBL" id="CP071709">
    <property type="protein sequence ID" value="QVY63659.1"/>
    <property type="molecule type" value="Genomic_DNA"/>
</dbReference>
<name>A0ABX8FI53_9BACI</name>
<evidence type="ECO:0000313" key="1">
    <source>
        <dbReference type="EMBL" id="QVY63659.1"/>
    </source>
</evidence>
<evidence type="ECO:0000313" key="2">
    <source>
        <dbReference type="Proteomes" id="UP000679247"/>
    </source>
</evidence>
<sequence>MRQFFVEGKGISNKHMKKFSSTLTNEDIPAPISWDSHVTDSTVSPFSDKLMMFHTTTLIAVGIGNYGTAAGTCQRMDLNATYTRLSAEIALFAEDGANLMIKHAFLEEPPKAIDHNALIKKKK</sequence>
<dbReference type="Proteomes" id="UP000679247">
    <property type="component" value="Chromosome"/>
</dbReference>
<keyword evidence="2" id="KW-1185">Reference proteome</keyword>
<dbReference type="InterPro" id="IPR021617">
    <property type="entry name" value="DUF3231"/>
</dbReference>
<reference evidence="1 2" key="1">
    <citation type="submission" date="2021-03" db="EMBL/GenBank/DDBJ databases">
        <title>The first data on the complete genome of the tetrodotoxin-producing bacterium.</title>
        <authorList>
            <person name="Melnikova D.I."/>
            <person name="Nijland R."/>
            <person name="Magarlamov T.Y."/>
        </authorList>
    </citation>
    <scope>NUCLEOTIDE SEQUENCE [LARGE SCALE GENOMIC DNA]</scope>
    <source>
        <strain evidence="1 2">1839</strain>
    </source>
</reference>
<dbReference type="Pfam" id="PF11553">
    <property type="entry name" value="DUF3231"/>
    <property type="match status" value="1"/>
</dbReference>
<protein>
    <submittedName>
        <fullName evidence="1">DUF3231 family protein</fullName>
    </submittedName>
</protein>
<organism evidence="1 2">
    <name type="scientific">Cytobacillus gottheilii</name>
    <dbReference type="NCBI Taxonomy" id="859144"/>
    <lineage>
        <taxon>Bacteria</taxon>
        <taxon>Bacillati</taxon>
        <taxon>Bacillota</taxon>
        <taxon>Bacilli</taxon>
        <taxon>Bacillales</taxon>
        <taxon>Bacillaceae</taxon>
        <taxon>Cytobacillus</taxon>
    </lineage>
</organism>
<dbReference type="InterPro" id="IPR012347">
    <property type="entry name" value="Ferritin-like"/>
</dbReference>
<dbReference type="Gene3D" id="1.20.1260.10">
    <property type="match status" value="1"/>
</dbReference>
<gene>
    <name evidence="1" type="ORF">J1899_05660</name>
</gene>